<feature type="compositionally biased region" description="Low complexity" evidence="1">
    <location>
        <begin position="131"/>
        <end position="145"/>
    </location>
</feature>
<proteinExistence type="predicted"/>
<dbReference type="OrthoDB" id="2507178at2759"/>
<feature type="compositionally biased region" description="Polar residues" evidence="1">
    <location>
        <begin position="109"/>
        <end position="118"/>
    </location>
</feature>
<dbReference type="PANTHER" id="PTHR45125">
    <property type="entry name" value="F21J9.4-RELATED"/>
    <property type="match status" value="1"/>
</dbReference>
<dbReference type="AlphaFoldDB" id="A0A1E5WJJ1"/>
<dbReference type="STRING" id="888268.A0A1E5WJJ1"/>
<evidence type="ECO:0000259" key="2">
    <source>
        <dbReference type="Pfam" id="PF14303"/>
    </source>
</evidence>
<sequence>MKYNVEKGDIYPNRTLRSLEGRWSDIKEQVAKFEAYLLKVHRENRSGKVDTDKTADTVELYNRIELKPFTVLHCWKVLHNQPKWTDLQDKATHANTFVDLDVEDGDSVSHAQDSTSHAGTKRPLGRDASKAAKNASSSQSVGQSSDDFASLMSTLHVDRMGMIKENNSATQAKFDKLIALDKKKLALKDELVNMKRIEQDDRILGMDLNTLNPMQYVMYEKLQRETLARWMSRDTPSSGP</sequence>
<dbReference type="InterPro" id="IPR029466">
    <property type="entry name" value="NAM-associated_C"/>
</dbReference>
<gene>
    <name evidence="3" type="ORF">BAE44_0001424</name>
</gene>
<accession>A0A1E5WJJ1</accession>
<keyword evidence="4" id="KW-1185">Reference proteome</keyword>
<dbReference type="EMBL" id="LWDX02005073">
    <property type="protein sequence ID" value="OEL37557.1"/>
    <property type="molecule type" value="Genomic_DNA"/>
</dbReference>
<dbReference type="Pfam" id="PF14303">
    <property type="entry name" value="NAM-associated"/>
    <property type="match status" value="1"/>
</dbReference>
<evidence type="ECO:0000313" key="3">
    <source>
        <dbReference type="EMBL" id="OEL37557.1"/>
    </source>
</evidence>
<feature type="region of interest" description="Disordered" evidence="1">
    <location>
        <begin position="108"/>
        <end position="145"/>
    </location>
</feature>
<dbReference type="PANTHER" id="PTHR45125:SF3">
    <property type="entry name" value="NO-APICAL-MERISTEM-ASSOCIATED CARBOXY-TERMINAL DOMAIN PROTEIN"/>
    <property type="match status" value="1"/>
</dbReference>
<reference evidence="3 4" key="1">
    <citation type="submission" date="2016-09" db="EMBL/GenBank/DDBJ databases">
        <title>The draft genome of Dichanthelium oligosanthes: A C3 panicoid grass species.</title>
        <authorList>
            <person name="Studer A.J."/>
            <person name="Schnable J.C."/>
            <person name="Brutnell T.P."/>
        </authorList>
    </citation>
    <scope>NUCLEOTIDE SEQUENCE [LARGE SCALE GENOMIC DNA]</scope>
    <source>
        <strain evidence="4">cv. Kellogg 1175</strain>
        <tissue evidence="3">Leaf</tissue>
    </source>
</reference>
<name>A0A1E5WJJ1_9POAL</name>
<dbReference type="Proteomes" id="UP000095767">
    <property type="component" value="Unassembled WGS sequence"/>
</dbReference>
<evidence type="ECO:0000256" key="1">
    <source>
        <dbReference type="SAM" id="MobiDB-lite"/>
    </source>
</evidence>
<feature type="domain" description="No apical meristem-associated C-terminal" evidence="2">
    <location>
        <begin position="67"/>
        <end position="223"/>
    </location>
</feature>
<comment type="caution">
    <text evidence="3">The sequence shown here is derived from an EMBL/GenBank/DDBJ whole genome shotgun (WGS) entry which is preliminary data.</text>
</comment>
<evidence type="ECO:0000313" key="4">
    <source>
        <dbReference type="Proteomes" id="UP000095767"/>
    </source>
</evidence>
<organism evidence="3 4">
    <name type="scientific">Dichanthelium oligosanthes</name>
    <dbReference type="NCBI Taxonomy" id="888268"/>
    <lineage>
        <taxon>Eukaryota</taxon>
        <taxon>Viridiplantae</taxon>
        <taxon>Streptophyta</taxon>
        <taxon>Embryophyta</taxon>
        <taxon>Tracheophyta</taxon>
        <taxon>Spermatophyta</taxon>
        <taxon>Magnoliopsida</taxon>
        <taxon>Liliopsida</taxon>
        <taxon>Poales</taxon>
        <taxon>Poaceae</taxon>
        <taxon>PACMAD clade</taxon>
        <taxon>Panicoideae</taxon>
        <taxon>Panicodae</taxon>
        <taxon>Paniceae</taxon>
        <taxon>Dichantheliinae</taxon>
        <taxon>Dichanthelium</taxon>
    </lineage>
</organism>
<protein>
    <recommendedName>
        <fullName evidence="2">No apical meristem-associated C-terminal domain-containing protein</fullName>
    </recommendedName>
</protein>